<dbReference type="EMBL" id="JAQJAN010000010">
    <property type="protein sequence ID" value="KAJ5719786.1"/>
    <property type="molecule type" value="Genomic_DNA"/>
</dbReference>
<evidence type="ECO:0000313" key="2">
    <source>
        <dbReference type="Proteomes" id="UP001215712"/>
    </source>
</evidence>
<proteinExistence type="predicted"/>
<name>A0AAD6MUV2_9EURO</name>
<gene>
    <name evidence="1" type="ORF">N7493_007364</name>
</gene>
<reference evidence="1" key="2">
    <citation type="submission" date="2023-01" db="EMBL/GenBank/DDBJ databases">
        <authorList>
            <person name="Petersen C."/>
        </authorList>
    </citation>
    <scope>NUCLEOTIDE SEQUENCE</scope>
    <source>
        <strain evidence="1">IBT 17514</strain>
    </source>
</reference>
<dbReference type="AlphaFoldDB" id="A0AAD6MUV2"/>
<comment type="caution">
    <text evidence="1">The sequence shown here is derived from an EMBL/GenBank/DDBJ whole genome shotgun (WGS) entry which is preliminary data.</text>
</comment>
<keyword evidence="2" id="KW-1185">Reference proteome</keyword>
<sequence length="90" mass="10031">MVLDSSVFKMPDTTIHTFPPHGDVLKQGVSKQKQLAPETQPEGVAQRKTQPWKGIHVPDASIVPQTFGLHDKPWYRTEDLDEAYESSSGS</sequence>
<protein>
    <submittedName>
        <fullName evidence="1">Uncharacterized protein</fullName>
    </submittedName>
</protein>
<organism evidence="1 2">
    <name type="scientific">Penicillium malachiteum</name>
    <dbReference type="NCBI Taxonomy" id="1324776"/>
    <lineage>
        <taxon>Eukaryota</taxon>
        <taxon>Fungi</taxon>
        <taxon>Dikarya</taxon>
        <taxon>Ascomycota</taxon>
        <taxon>Pezizomycotina</taxon>
        <taxon>Eurotiomycetes</taxon>
        <taxon>Eurotiomycetidae</taxon>
        <taxon>Eurotiales</taxon>
        <taxon>Aspergillaceae</taxon>
        <taxon>Penicillium</taxon>
    </lineage>
</organism>
<reference evidence="1" key="1">
    <citation type="journal article" date="2023" name="IMA Fungus">
        <title>Comparative genomic study of the Penicillium genus elucidates a diverse pangenome and 15 lateral gene transfer events.</title>
        <authorList>
            <person name="Petersen C."/>
            <person name="Sorensen T."/>
            <person name="Nielsen M.R."/>
            <person name="Sondergaard T.E."/>
            <person name="Sorensen J.L."/>
            <person name="Fitzpatrick D.A."/>
            <person name="Frisvad J.C."/>
            <person name="Nielsen K.L."/>
        </authorList>
    </citation>
    <scope>NUCLEOTIDE SEQUENCE</scope>
    <source>
        <strain evidence="1">IBT 17514</strain>
    </source>
</reference>
<evidence type="ECO:0000313" key="1">
    <source>
        <dbReference type="EMBL" id="KAJ5719786.1"/>
    </source>
</evidence>
<dbReference type="Proteomes" id="UP001215712">
    <property type="component" value="Unassembled WGS sequence"/>
</dbReference>
<accession>A0AAD6MUV2</accession>